<reference evidence="2" key="1">
    <citation type="submission" date="2017-08" db="EMBL/GenBank/DDBJ databases">
        <authorList>
            <person name="Huang Z."/>
        </authorList>
    </citation>
    <scope>NUCLEOTIDE SEQUENCE [LARGE SCALE GENOMIC DNA]</scope>
    <source>
        <strain evidence="2">SA5d-4</strain>
    </source>
</reference>
<organism evidence="1 2">
    <name type="scientific">Lottiidibacillus patelloidae</name>
    <dbReference type="NCBI Taxonomy" id="2670334"/>
    <lineage>
        <taxon>Bacteria</taxon>
        <taxon>Bacillati</taxon>
        <taxon>Bacillota</taxon>
        <taxon>Bacilli</taxon>
        <taxon>Bacillales</taxon>
        <taxon>Bacillaceae</taxon>
        <taxon>Lottiidibacillus</taxon>
    </lineage>
</organism>
<dbReference type="EMBL" id="NPIA01000002">
    <property type="protein sequence ID" value="OZM57681.1"/>
    <property type="molecule type" value="Genomic_DNA"/>
</dbReference>
<protein>
    <submittedName>
        <fullName evidence="1">Uncharacterized protein</fullName>
    </submittedName>
</protein>
<keyword evidence="2" id="KW-1185">Reference proteome</keyword>
<gene>
    <name evidence="1" type="ORF">CIB95_04740</name>
</gene>
<evidence type="ECO:0000313" key="1">
    <source>
        <dbReference type="EMBL" id="OZM57681.1"/>
    </source>
</evidence>
<accession>A0A263BVA7</accession>
<dbReference type="AlphaFoldDB" id="A0A263BVA7"/>
<dbReference type="RefSeq" id="WP_094922610.1">
    <property type="nucleotide sequence ID" value="NZ_NPIA01000002.1"/>
</dbReference>
<name>A0A263BVA7_9BACI</name>
<proteinExistence type="predicted"/>
<sequence length="292" mass="33632">MKATKITILLLCILTLCYSTYYFLSNDKVEVEESLIFFPIDPDVQFIEATSNVYLLDQEDEDEYTIKFLSQSRLDRKAYLRQDLSFVFEDGILAATLSKWKENASTIKQKKEINGEDSSYYETVTFHHAEIHYPDDIIKSSQIMSYDFLYVIDSPLSPLEAFKIPETNLEREWKFILDNTRKQQLQYVWGKLLEASALNASDYYAMPLTALINYNDKTLPNLTKKQSQKAIGGLWEGIYKNYFLGIKEEDGSISSPIGSSLPLILLDKQSTHFIILFETKSGKNVKLIQKIG</sequence>
<dbReference type="Proteomes" id="UP000217083">
    <property type="component" value="Unassembled WGS sequence"/>
</dbReference>
<comment type="caution">
    <text evidence="1">The sequence shown here is derived from an EMBL/GenBank/DDBJ whole genome shotgun (WGS) entry which is preliminary data.</text>
</comment>
<evidence type="ECO:0000313" key="2">
    <source>
        <dbReference type="Proteomes" id="UP000217083"/>
    </source>
</evidence>
<reference evidence="1 2" key="2">
    <citation type="submission" date="2017-09" db="EMBL/GenBank/DDBJ databases">
        <title>Bacillus patelloidae sp. nov., isolated from the intestinal tract of a marine limpet.</title>
        <authorList>
            <person name="Liu R."/>
            <person name="Dong C."/>
            <person name="Shao Z."/>
        </authorList>
    </citation>
    <scope>NUCLEOTIDE SEQUENCE [LARGE SCALE GENOMIC DNA]</scope>
    <source>
        <strain evidence="1 2">SA5d-4</strain>
    </source>
</reference>